<keyword evidence="3" id="KW-0804">Transcription</keyword>
<dbReference type="PRINTS" id="PR00455">
    <property type="entry name" value="HTHTETR"/>
</dbReference>
<evidence type="ECO:0000256" key="2">
    <source>
        <dbReference type="ARBA" id="ARBA00023125"/>
    </source>
</evidence>
<dbReference type="InterPro" id="IPR050109">
    <property type="entry name" value="HTH-type_TetR-like_transc_reg"/>
</dbReference>
<dbReference type="SUPFAM" id="SSF48498">
    <property type="entry name" value="Tetracyclin repressor-like, C-terminal domain"/>
    <property type="match status" value="1"/>
</dbReference>
<dbReference type="PANTHER" id="PTHR30055">
    <property type="entry name" value="HTH-TYPE TRANSCRIPTIONAL REGULATOR RUTR"/>
    <property type="match status" value="1"/>
</dbReference>
<keyword evidence="1" id="KW-0805">Transcription regulation</keyword>
<evidence type="ECO:0000259" key="5">
    <source>
        <dbReference type="PROSITE" id="PS50977"/>
    </source>
</evidence>
<keyword evidence="2 4" id="KW-0238">DNA-binding</keyword>
<evidence type="ECO:0000256" key="3">
    <source>
        <dbReference type="ARBA" id="ARBA00023163"/>
    </source>
</evidence>
<dbReference type="InterPro" id="IPR036271">
    <property type="entry name" value="Tet_transcr_reg_TetR-rel_C_sf"/>
</dbReference>
<dbReference type="AlphaFoldDB" id="A0A9X1DFT7"/>
<sequence length="191" mass="21108">MQFTPLKTAPSRRDARERRDALIEAAAACFAEKGYTVPLEEIADRAGVGRGTLYRNFRDRMALALAVFERDIEGLEAELDLTLPTEQVIGDLLRRGAEASALFRRLAMELPLEPEHLDGFHKLGERVTEILRPLVVKAHATGAMRPELGPKDLLLCIKMTSGLLLPRLSEVDVQAQIDAAISLLLRGLRAS</sequence>
<feature type="domain" description="HTH tetR-type" evidence="5">
    <location>
        <begin position="16"/>
        <end position="75"/>
    </location>
</feature>
<evidence type="ECO:0000256" key="1">
    <source>
        <dbReference type="ARBA" id="ARBA00023015"/>
    </source>
</evidence>
<organism evidence="6 7">
    <name type="scientific">Sphingobium nicotianae</name>
    <dbReference type="NCBI Taxonomy" id="2782607"/>
    <lineage>
        <taxon>Bacteria</taxon>
        <taxon>Pseudomonadati</taxon>
        <taxon>Pseudomonadota</taxon>
        <taxon>Alphaproteobacteria</taxon>
        <taxon>Sphingomonadales</taxon>
        <taxon>Sphingomonadaceae</taxon>
        <taxon>Sphingobium</taxon>
    </lineage>
</organism>
<comment type="caution">
    <text evidence="6">The sequence shown here is derived from an EMBL/GenBank/DDBJ whole genome shotgun (WGS) entry which is preliminary data.</text>
</comment>
<evidence type="ECO:0000313" key="7">
    <source>
        <dbReference type="Proteomes" id="UP001138757"/>
    </source>
</evidence>
<dbReference type="PROSITE" id="PS50977">
    <property type="entry name" value="HTH_TETR_2"/>
    <property type="match status" value="1"/>
</dbReference>
<name>A0A9X1DFT7_9SPHN</name>
<protein>
    <submittedName>
        <fullName evidence="6">TetR/AcrR family transcriptional regulator</fullName>
    </submittedName>
</protein>
<feature type="DNA-binding region" description="H-T-H motif" evidence="4">
    <location>
        <begin position="38"/>
        <end position="57"/>
    </location>
</feature>
<evidence type="ECO:0000313" key="6">
    <source>
        <dbReference type="EMBL" id="MBT2189053.1"/>
    </source>
</evidence>
<keyword evidence="7" id="KW-1185">Reference proteome</keyword>
<dbReference type="GO" id="GO:0000976">
    <property type="term" value="F:transcription cis-regulatory region binding"/>
    <property type="evidence" value="ECO:0007669"/>
    <property type="project" value="TreeGrafter"/>
</dbReference>
<dbReference type="Gene3D" id="1.10.357.10">
    <property type="entry name" value="Tetracycline Repressor, domain 2"/>
    <property type="match status" value="1"/>
</dbReference>
<dbReference type="RefSeq" id="WP_214625310.1">
    <property type="nucleotide sequence ID" value="NZ_JAHGAW010000014.1"/>
</dbReference>
<accession>A0A9X1DFT7</accession>
<gene>
    <name evidence="6" type="ORF">KK488_19065</name>
</gene>
<dbReference type="PANTHER" id="PTHR30055:SF234">
    <property type="entry name" value="HTH-TYPE TRANSCRIPTIONAL REGULATOR BETI"/>
    <property type="match status" value="1"/>
</dbReference>
<dbReference type="Proteomes" id="UP001138757">
    <property type="component" value="Unassembled WGS sequence"/>
</dbReference>
<dbReference type="Pfam" id="PF00440">
    <property type="entry name" value="TetR_N"/>
    <property type="match status" value="1"/>
</dbReference>
<dbReference type="GO" id="GO:0003700">
    <property type="term" value="F:DNA-binding transcription factor activity"/>
    <property type="evidence" value="ECO:0007669"/>
    <property type="project" value="TreeGrafter"/>
</dbReference>
<proteinExistence type="predicted"/>
<dbReference type="InterPro" id="IPR001647">
    <property type="entry name" value="HTH_TetR"/>
</dbReference>
<reference evidence="6" key="1">
    <citation type="submission" date="2021-05" db="EMBL/GenBank/DDBJ databases">
        <title>Genome of Sphingobium sp. strain.</title>
        <authorList>
            <person name="Fan R."/>
        </authorList>
    </citation>
    <scope>NUCLEOTIDE SEQUENCE</scope>
    <source>
        <strain evidence="6">H33</strain>
    </source>
</reference>
<evidence type="ECO:0000256" key="4">
    <source>
        <dbReference type="PROSITE-ProRule" id="PRU00335"/>
    </source>
</evidence>
<dbReference type="SUPFAM" id="SSF46689">
    <property type="entry name" value="Homeodomain-like"/>
    <property type="match status" value="1"/>
</dbReference>
<dbReference type="EMBL" id="JAHGAW010000014">
    <property type="protein sequence ID" value="MBT2189053.1"/>
    <property type="molecule type" value="Genomic_DNA"/>
</dbReference>
<dbReference type="InterPro" id="IPR009057">
    <property type="entry name" value="Homeodomain-like_sf"/>
</dbReference>